<organism evidence="1">
    <name type="scientific">Dulem virus 30</name>
    <dbReference type="NCBI Taxonomy" id="3145748"/>
    <lineage>
        <taxon>Viruses</taxon>
        <taxon>Duplodnaviria</taxon>
        <taxon>Heunggongvirae</taxon>
        <taxon>Uroviricota</taxon>
        <taxon>Caudoviricetes</taxon>
    </lineage>
</organism>
<evidence type="ECO:0000313" key="1">
    <source>
        <dbReference type="EMBL" id="XCD06737.1"/>
    </source>
</evidence>
<dbReference type="EMBL" id="PP511706">
    <property type="protein sequence ID" value="XCD06737.1"/>
    <property type="molecule type" value="Genomic_DNA"/>
</dbReference>
<accession>A0AAU8B4X8</accession>
<proteinExistence type="predicted"/>
<name>A0AAU8B4X8_9CAUD</name>
<reference evidence="1" key="1">
    <citation type="submission" date="2024-03" db="EMBL/GenBank/DDBJ databases">
        <title>Diverse circular DNA viruses in blood, oral, and fecal samples of captive lemurs.</title>
        <authorList>
            <person name="Paietta E.N."/>
            <person name="Kraberger S."/>
            <person name="Lund M.C."/>
            <person name="Custer J.M."/>
            <person name="Vargas K.M."/>
            <person name="Ehmke E.E."/>
            <person name="Yoder A.D."/>
            <person name="Varsani A."/>
        </authorList>
    </citation>
    <scope>NUCLEOTIDE SEQUENCE</scope>
    <source>
        <strain evidence="1">Duke_26_2</strain>
    </source>
</reference>
<sequence>MNKLLKIIEVIPYKTFKQKIKITKSLTGNYIIQDLGNLLYIERWEVEK</sequence>
<protein>
    <submittedName>
        <fullName evidence="1">Uncharacterized protein</fullName>
    </submittedName>
</protein>